<protein>
    <recommendedName>
        <fullName evidence="2">Myb-like domain-containing protein</fullName>
    </recommendedName>
</protein>
<dbReference type="Pfam" id="PF13921">
    <property type="entry name" value="Myb_DNA-bind_6"/>
    <property type="match status" value="1"/>
</dbReference>
<dbReference type="EMBL" id="JAAAPX010000091">
    <property type="protein sequence ID" value="KAF4232360.1"/>
    <property type="molecule type" value="Genomic_DNA"/>
</dbReference>
<dbReference type="Proteomes" id="UP000653565">
    <property type="component" value="Unassembled WGS sequence"/>
</dbReference>
<keyword evidence="4" id="KW-1185">Reference proteome</keyword>
<feature type="compositionally biased region" description="Basic residues" evidence="1">
    <location>
        <begin position="331"/>
        <end position="344"/>
    </location>
</feature>
<reference evidence="3" key="2">
    <citation type="submission" date="2020-04" db="EMBL/GenBank/DDBJ databases">
        <authorList>
            <person name="Santos R.A.C."/>
            <person name="Steenwyk J.L."/>
            <person name="Rivero-Menendez O."/>
            <person name="Mead M.E."/>
            <person name="Silva L.P."/>
            <person name="Bastos R.W."/>
            <person name="Alastruey-Izquierdo A."/>
            <person name="Goldman G.H."/>
            <person name="Rokas A."/>
        </authorList>
    </citation>
    <scope>NUCLEOTIDE SEQUENCE</scope>
    <source>
        <strain evidence="3">CNM-CM6805</strain>
    </source>
</reference>
<dbReference type="InterPro" id="IPR001005">
    <property type="entry name" value="SANT/Myb"/>
</dbReference>
<feature type="region of interest" description="Disordered" evidence="1">
    <location>
        <begin position="177"/>
        <end position="274"/>
    </location>
</feature>
<feature type="region of interest" description="Disordered" evidence="1">
    <location>
        <begin position="307"/>
        <end position="354"/>
    </location>
</feature>
<dbReference type="PROSITE" id="PS50090">
    <property type="entry name" value="MYB_LIKE"/>
    <property type="match status" value="1"/>
</dbReference>
<name>A0A8H4M6U5_9EURO</name>
<dbReference type="AlphaFoldDB" id="A0A8H4M6U5"/>
<feature type="compositionally biased region" description="Polar residues" evidence="1">
    <location>
        <begin position="243"/>
        <end position="268"/>
    </location>
</feature>
<reference evidence="3" key="1">
    <citation type="journal article" date="2020" name="bioRxiv">
        <title>Genomic and phenotypic heterogeneity of clinical isolates of the human pathogens Aspergillus fumigatus, Aspergillus lentulus and Aspergillus fumigatiaffinis.</title>
        <authorList>
            <person name="dos Santos R.A.C."/>
            <person name="Steenwyk J.L."/>
            <person name="Rivero-Menendez O."/>
            <person name="Mead M.E."/>
            <person name="Silva L.P."/>
            <person name="Bastos R.W."/>
            <person name="Alastruey-Izquierdo A."/>
            <person name="Goldman G.H."/>
            <person name="Rokas A."/>
        </authorList>
    </citation>
    <scope>NUCLEOTIDE SEQUENCE</scope>
    <source>
        <strain evidence="3">CNM-CM6805</strain>
    </source>
</reference>
<accession>A0A8H4M6U5</accession>
<feature type="compositionally biased region" description="Basic residues" evidence="1">
    <location>
        <begin position="448"/>
        <end position="465"/>
    </location>
</feature>
<gene>
    <name evidence="3" type="ORF">CNMCM6805_010006</name>
</gene>
<comment type="caution">
    <text evidence="3">The sequence shown here is derived from an EMBL/GenBank/DDBJ whole genome shotgun (WGS) entry which is preliminary data.</text>
</comment>
<feature type="compositionally biased region" description="Polar residues" evidence="1">
    <location>
        <begin position="225"/>
        <end position="235"/>
    </location>
</feature>
<evidence type="ECO:0000256" key="1">
    <source>
        <dbReference type="SAM" id="MobiDB-lite"/>
    </source>
</evidence>
<sequence length="465" mass="49863">MLIIGSLSAQTDQSATYVPQSMAISETSSFDSATKMIMVPQLTPSQLEMQTPTETVFIQNAPAAANTAGSPSPLTHKWSSTGITKPRNAFDVAITNSYGRAASQPQAIAENNSLVTSDIPGTLETPLDLTNCSLSLSEPPAFEDFTTATSSTNEIEQGNALSSDILITIDEATPRHSLSPAAASESTSNASGSLSLCGDSQQNPDSHATHEPPCSPDQDRDPCLTTINATEQTKNPEAAKGKSTPSCQPYQSNARSSPEGSASITTPSVDRPESYPSIAMVVPAPPWMRGKFARATTRVAALTCKKQLRSSRDGDNHQDPEVSSPGATQQRPKKKSKPTAKSLRHSLDGSDPVPCDCSRAMHKAHGRAILTVESSGQKPAYYLTFVPDASPLLTQTPPADTSGKQRPYTSDENALLVRLKEREGMPWAEIAAHFPERSASSLQVHYSTKLRHKVKTRAERLRRRP</sequence>
<feature type="compositionally biased region" description="Polar residues" evidence="1">
    <location>
        <begin position="184"/>
        <end position="206"/>
    </location>
</feature>
<organism evidence="3 4">
    <name type="scientific">Aspergillus fumigatiaffinis</name>
    <dbReference type="NCBI Taxonomy" id="340414"/>
    <lineage>
        <taxon>Eukaryota</taxon>
        <taxon>Fungi</taxon>
        <taxon>Dikarya</taxon>
        <taxon>Ascomycota</taxon>
        <taxon>Pezizomycotina</taxon>
        <taxon>Eurotiomycetes</taxon>
        <taxon>Eurotiomycetidae</taxon>
        <taxon>Eurotiales</taxon>
        <taxon>Aspergillaceae</taxon>
        <taxon>Aspergillus</taxon>
        <taxon>Aspergillus subgen. Fumigati</taxon>
    </lineage>
</organism>
<dbReference type="CDD" id="cd00167">
    <property type="entry name" value="SANT"/>
    <property type="match status" value="1"/>
</dbReference>
<dbReference type="Gene3D" id="1.10.10.60">
    <property type="entry name" value="Homeodomain-like"/>
    <property type="match status" value="1"/>
</dbReference>
<feature type="region of interest" description="Disordered" evidence="1">
    <location>
        <begin position="441"/>
        <end position="465"/>
    </location>
</feature>
<dbReference type="SUPFAM" id="SSF46689">
    <property type="entry name" value="Homeodomain-like"/>
    <property type="match status" value="1"/>
</dbReference>
<feature type="compositionally biased region" description="Basic and acidic residues" evidence="1">
    <location>
        <begin position="310"/>
        <end position="320"/>
    </location>
</feature>
<evidence type="ECO:0000259" key="2">
    <source>
        <dbReference type="PROSITE" id="PS50090"/>
    </source>
</evidence>
<dbReference type="InterPro" id="IPR009057">
    <property type="entry name" value="Homeodomain-like_sf"/>
</dbReference>
<evidence type="ECO:0000313" key="4">
    <source>
        <dbReference type="Proteomes" id="UP000653565"/>
    </source>
</evidence>
<evidence type="ECO:0000313" key="3">
    <source>
        <dbReference type="EMBL" id="KAF4232360.1"/>
    </source>
</evidence>
<proteinExistence type="predicted"/>
<feature type="domain" description="Myb-like" evidence="2">
    <location>
        <begin position="400"/>
        <end position="450"/>
    </location>
</feature>